<dbReference type="InterPro" id="IPR006558">
    <property type="entry name" value="LamG-like"/>
</dbReference>
<feature type="domain" description="LamG-like jellyroll fold" evidence="3">
    <location>
        <begin position="72"/>
        <end position="197"/>
    </location>
</feature>
<dbReference type="Pfam" id="PF13385">
    <property type="entry name" value="Laminin_G_3"/>
    <property type="match status" value="1"/>
</dbReference>
<evidence type="ECO:0000313" key="5">
    <source>
        <dbReference type="Proteomes" id="UP000294927"/>
    </source>
</evidence>
<keyword evidence="1" id="KW-0732">Signal</keyword>
<proteinExistence type="predicted"/>
<dbReference type="OrthoDB" id="3440942at2"/>
<comment type="caution">
    <text evidence="4">The sequence shown here is derived from an EMBL/GenBank/DDBJ whole genome shotgun (WGS) entry which is preliminary data.</text>
</comment>
<dbReference type="RefSeq" id="WP_133901259.1">
    <property type="nucleotide sequence ID" value="NZ_SOCP01000002.1"/>
</dbReference>
<dbReference type="EMBL" id="SOCP01000002">
    <property type="protein sequence ID" value="TDV55949.1"/>
    <property type="molecule type" value="Genomic_DNA"/>
</dbReference>
<accession>A0A4R7W254</accession>
<sequence length="808" mass="84824">MSAFDDLLLLHLRLDALAGGKVEDSSSHARHGQVTGRPAVVPDDEFGASVGFGGTDAVSVLSVAPGAGGGNPAHSITGWVRLDAYPTRRAWVLLFGQAGAGAHHWLVDPNGRTQLGVWNAGAAQPTLPLGRWVHVATTYDGTSLRCYLDGEPVGGPIATRFNYTSWGFTLARAQLNEAGFVGRLAGVRVYGRDLAAGDVAAIIADDRSAMAAFRRSHPLSFSLHDSDDQAVLAIVDDPTGNTMHLTVTNDASQPITLAAVDPADDGYHLELRLRPGTLPEGSVDAITMTGPAGWRLRTESTPDGTVAFALSSAAALTLAAGESLRFTLHDIGADPTGGTRGTRVQLRYAAMSYPDEPSALLGRRVAHLNIVNRRGQQHIPLVAGFVGGNTVIADGTTSSPLRLRIANVSADPIPLTPSTLAKPSAFVLAFDVQQTGVPASDWAIGTADALRGLTVTAPGWTVGDPTEQGQTMAWRLTTPTQIALAAGREVVVDIGGLRASPPSGAANLYVHYENMPGYWDGHLAVTVDKGPLVCRDVTLPDGGQDARVGIGTADPQAKLQVTGGAIMPAAGKTAAAGILFPSDPGGGAGDSAWIRYYARRGEYTTLEIGVSNDSNDHIALMTGSGNIGVNTTEPVGRLHVMNSSQDANGNTVIIGPTSGTNLRLGHHDRYSWVQAHGGTPLALNPVANDVAIGGTDPQGHRLFVNGTTKVLGLSVNSGHRFNRVQAGHFLAGPHGGTGMREFQLRFPEKFDGVPQAVVTPRNGDSFQDIFAVTVRRIDAETLSLNVLRLDVLGGAWTLDLWLDWIAWE</sequence>
<evidence type="ECO:0000259" key="3">
    <source>
        <dbReference type="SMART" id="SM00560"/>
    </source>
</evidence>
<dbReference type="GO" id="GO:0030246">
    <property type="term" value="F:carbohydrate binding"/>
    <property type="evidence" value="ECO:0007669"/>
    <property type="project" value="UniProtKB-KW"/>
</dbReference>
<name>A0A4R7W254_9PSEU</name>
<dbReference type="SMART" id="SM00560">
    <property type="entry name" value="LamGL"/>
    <property type="match status" value="1"/>
</dbReference>
<reference evidence="4 5" key="1">
    <citation type="submission" date="2019-03" db="EMBL/GenBank/DDBJ databases">
        <title>Genomic Encyclopedia of Archaeal and Bacterial Type Strains, Phase II (KMG-II): from individual species to whole genera.</title>
        <authorList>
            <person name="Goeker M."/>
        </authorList>
    </citation>
    <scope>NUCLEOTIDE SEQUENCE [LARGE SCALE GENOMIC DNA]</scope>
    <source>
        <strain evidence="4 5">DSM 45499</strain>
    </source>
</reference>
<dbReference type="SUPFAM" id="SSF49899">
    <property type="entry name" value="Concanavalin A-like lectins/glucanases"/>
    <property type="match status" value="1"/>
</dbReference>
<dbReference type="Proteomes" id="UP000294927">
    <property type="component" value="Unassembled WGS sequence"/>
</dbReference>
<evidence type="ECO:0000256" key="1">
    <source>
        <dbReference type="ARBA" id="ARBA00022729"/>
    </source>
</evidence>
<keyword evidence="4" id="KW-0430">Lectin</keyword>
<organism evidence="4 5">
    <name type="scientific">Actinophytocola oryzae</name>
    <dbReference type="NCBI Taxonomy" id="502181"/>
    <lineage>
        <taxon>Bacteria</taxon>
        <taxon>Bacillati</taxon>
        <taxon>Actinomycetota</taxon>
        <taxon>Actinomycetes</taxon>
        <taxon>Pseudonocardiales</taxon>
        <taxon>Pseudonocardiaceae</taxon>
    </lineage>
</organism>
<keyword evidence="5" id="KW-1185">Reference proteome</keyword>
<keyword evidence="2" id="KW-1015">Disulfide bond</keyword>
<evidence type="ECO:0000256" key="2">
    <source>
        <dbReference type="ARBA" id="ARBA00023157"/>
    </source>
</evidence>
<evidence type="ECO:0000313" key="4">
    <source>
        <dbReference type="EMBL" id="TDV55949.1"/>
    </source>
</evidence>
<gene>
    <name evidence="4" type="ORF">CLV71_10210</name>
</gene>
<dbReference type="AlphaFoldDB" id="A0A4R7W254"/>
<dbReference type="Gene3D" id="2.60.120.200">
    <property type="match status" value="1"/>
</dbReference>
<dbReference type="InterPro" id="IPR013320">
    <property type="entry name" value="ConA-like_dom_sf"/>
</dbReference>
<protein>
    <submittedName>
        <fullName evidence="4">Concanavalin A-like lectin/glucanase superfamily protein</fullName>
    </submittedName>
</protein>